<dbReference type="Pfam" id="PF02365">
    <property type="entry name" value="NAM"/>
    <property type="match status" value="1"/>
</dbReference>
<dbReference type="PANTHER" id="PTHR31744:SF211">
    <property type="entry name" value="OS04G0691300 PROTEIN"/>
    <property type="match status" value="1"/>
</dbReference>
<reference evidence="7" key="2">
    <citation type="submission" date="2023-06" db="EMBL/GenBank/DDBJ databases">
        <authorList>
            <person name="Ma L."/>
            <person name="Liu K.-W."/>
            <person name="Li Z."/>
            <person name="Hsiao Y.-Y."/>
            <person name="Qi Y."/>
            <person name="Fu T."/>
            <person name="Tang G."/>
            <person name="Zhang D."/>
            <person name="Sun W.-H."/>
            <person name="Liu D.-K."/>
            <person name="Li Y."/>
            <person name="Chen G.-Z."/>
            <person name="Liu X.-D."/>
            <person name="Liao X.-Y."/>
            <person name="Jiang Y.-T."/>
            <person name="Yu X."/>
            <person name="Hao Y."/>
            <person name="Huang J."/>
            <person name="Zhao X.-W."/>
            <person name="Ke S."/>
            <person name="Chen Y.-Y."/>
            <person name="Wu W.-L."/>
            <person name="Hsu J.-L."/>
            <person name="Lin Y.-F."/>
            <person name="Huang M.-D."/>
            <person name="Li C.-Y."/>
            <person name="Huang L."/>
            <person name="Wang Z.-W."/>
            <person name="Zhao X."/>
            <person name="Zhong W.-Y."/>
            <person name="Peng D.-H."/>
            <person name="Ahmad S."/>
            <person name="Lan S."/>
            <person name="Zhang J.-S."/>
            <person name="Tsai W.-C."/>
            <person name="Van De Peer Y."/>
            <person name="Liu Z.-J."/>
        </authorList>
    </citation>
    <scope>NUCLEOTIDE SEQUENCE</scope>
    <source>
        <strain evidence="7">SCP</strain>
        <tissue evidence="7">Leaves</tissue>
    </source>
</reference>
<dbReference type="EMBL" id="JAUJYN010000016">
    <property type="protein sequence ID" value="KAK1258491.1"/>
    <property type="molecule type" value="Genomic_DNA"/>
</dbReference>
<dbReference type="AlphaFoldDB" id="A0AAV9A2Z4"/>
<keyword evidence="3" id="KW-0804">Transcription</keyword>
<evidence type="ECO:0000313" key="8">
    <source>
        <dbReference type="Proteomes" id="UP001179952"/>
    </source>
</evidence>
<evidence type="ECO:0000256" key="2">
    <source>
        <dbReference type="ARBA" id="ARBA00023125"/>
    </source>
</evidence>
<keyword evidence="8" id="KW-1185">Reference proteome</keyword>
<name>A0AAV9A2Z4_ACOGR</name>
<feature type="domain" description="NAC" evidence="6">
    <location>
        <begin position="1"/>
        <end position="49"/>
    </location>
</feature>
<proteinExistence type="predicted"/>
<evidence type="ECO:0000256" key="5">
    <source>
        <dbReference type="SAM" id="MobiDB-lite"/>
    </source>
</evidence>
<dbReference type="SUPFAM" id="SSF101941">
    <property type="entry name" value="NAC domain"/>
    <property type="match status" value="1"/>
</dbReference>
<dbReference type="InterPro" id="IPR036093">
    <property type="entry name" value="NAC_dom_sf"/>
</dbReference>
<feature type="region of interest" description="Disordered" evidence="5">
    <location>
        <begin position="123"/>
        <end position="144"/>
    </location>
</feature>
<keyword evidence="2" id="KW-0238">DNA-binding</keyword>
<evidence type="ECO:0000259" key="6">
    <source>
        <dbReference type="PROSITE" id="PS51005"/>
    </source>
</evidence>
<accession>A0AAV9A2Z4</accession>
<organism evidence="7 8">
    <name type="scientific">Acorus gramineus</name>
    <name type="common">Dwarf sweet flag</name>
    <dbReference type="NCBI Taxonomy" id="55184"/>
    <lineage>
        <taxon>Eukaryota</taxon>
        <taxon>Viridiplantae</taxon>
        <taxon>Streptophyta</taxon>
        <taxon>Embryophyta</taxon>
        <taxon>Tracheophyta</taxon>
        <taxon>Spermatophyta</taxon>
        <taxon>Magnoliopsida</taxon>
        <taxon>Liliopsida</taxon>
        <taxon>Acoraceae</taxon>
        <taxon>Acorus</taxon>
    </lineage>
</organism>
<evidence type="ECO:0000256" key="3">
    <source>
        <dbReference type="ARBA" id="ARBA00023163"/>
    </source>
</evidence>
<evidence type="ECO:0000256" key="4">
    <source>
        <dbReference type="ARBA" id="ARBA00023242"/>
    </source>
</evidence>
<dbReference type="PANTHER" id="PTHR31744">
    <property type="entry name" value="PROTEIN CUP-SHAPED COTYLEDON 2-RELATED"/>
    <property type="match status" value="1"/>
</dbReference>
<dbReference type="Proteomes" id="UP001179952">
    <property type="component" value="Unassembled WGS sequence"/>
</dbReference>
<dbReference type="PROSITE" id="PS51005">
    <property type="entry name" value="NAC"/>
    <property type="match status" value="1"/>
</dbReference>
<sequence length="194" mass="22272">MRKTLVFYQGRAPTGRKTDWIMHEYRLQTSEHGPPQQEEGWVVCRVFRKPSPNQRQRLNTWNPHNYIREADFRESDGINHPAHIIDYIFQGNNVGEASFAPNLDLQSERACINQVVELPKLDSPSVETSFNTTGSSDHQHQRNDNCGGQFVDWNVLDKLLATQSREAASYSTSSLYEADAQDHDNQFPLPFPNL</sequence>
<evidence type="ECO:0000256" key="1">
    <source>
        <dbReference type="ARBA" id="ARBA00023015"/>
    </source>
</evidence>
<dbReference type="GO" id="GO:0006355">
    <property type="term" value="P:regulation of DNA-templated transcription"/>
    <property type="evidence" value="ECO:0007669"/>
    <property type="project" value="InterPro"/>
</dbReference>
<comment type="caution">
    <text evidence="7">The sequence shown here is derived from an EMBL/GenBank/DDBJ whole genome shotgun (WGS) entry which is preliminary data.</text>
</comment>
<feature type="compositionally biased region" description="Polar residues" evidence="5">
    <location>
        <begin position="125"/>
        <end position="136"/>
    </location>
</feature>
<dbReference type="InterPro" id="IPR003441">
    <property type="entry name" value="NAC-dom"/>
</dbReference>
<dbReference type="Gene3D" id="2.170.150.80">
    <property type="entry name" value="NAC domain"/>
    <property type="match status" value="1"/>
</dbReference>
<evidence type="ECO:0000313" key="7">
    <source>
        <dbReference type="EMBL" id="KAK1258491.1"/>
    </source>
</evidence>
<keyword evidence="4" id="KW-0539">Nucleus</keyword>
<gene>
    <name evidence="7" type="ORF">QJS04_geneDACA011492</name>
</gene>
<reference evidence="7" key="1">
    <citation type="journal article" date="2023" name="Nat. Commun.">
        <title>Diploid and tetraploid genomes of Acorus and the evolution of monocots.</title>
        <authorList>
            <person name="Ma L."/>
            <person name="Liu K.W."/>
            <person name="Li Z."/>
            <person name="Hsiao Y.Y."/>
            <person name="Qi Y."/>
            <person name="Fu T."/>
            <person name="Tang G.D."/>
            <person name="Zhang D."/>
            <person name="Sun W.H."/>
            <person name="Liu D.K."/>
            <person name="Li Y."/>
            <person name="Chen G.Z."/>
            <person name="Liu X.D."/>
            <person name="Liao X.Y."/>
            <person name="Jiang Y.T."/>
            <person name="Yu X."/>
            <person name="Hao Y."/>
            <person name="Huang J."/>
            <person name="Zhao X.W."/>
            <person name="Ke S."/>
            <person name="Chen Y.Y."/>
            <person name="Wu W.L."/>
            <person name="Hsu J.L."/>
            <person name="Lin Y.F."/>
            <person name="Huang M.D."/>
            <person name="Li C.Y."/>
            <person name="Huang L."/>
            <person name="Wang Z.W."/>
            <person name="Zhao X."/>
            <person name="Zhong W.Y."/>
            <person name="Peng D.H."/>
            <person name="Ahmad S."/>
            <person name="Lan S."/>
            <person name="Zhang J.S."/>
            <person name="Tsai W.C."/>
            <person name="Van de Peer Y."/>
            <person name="Liu Z.J."/>
        </authorList>
    </citation>
    <scope>NUCLEOTIDE SEQUENCE</scope>
    <source>
        <strain evidence="7">SCP</strain>
    </source>
</reference>
<protein>
    <submittedName>
        <fullName evidence="7">NAC domain-containing protein 7</fullName>
    </submittedName>
</protein>
<dbReference type="GO" id="GO:0003677">
    <property type="term" value="F:DNA binding"/>
    <property type="evidence" value="ECO:0007669"/>
    <property type="project" value="UniProtKB-KW"/>
</dbReference>
<keyword evidence="1" id="KW-0805">Transcription regulation</keyword>